<reference evidence="6" key="1">
    <citation type="submission" date="2022-01" db="EMBL/GenBank/DDBJ databases">
        <title>STING isolate genome collection.</title>
        <authorList>
            <person name="France M."/>
            <person name="Rutt L."/>
            <person name="Humphrys M."/>
            <person name="Ravel J."/>
        </authorList>
    </citation>
    <scope>NUCLEOTIDE SEQUENCE</scope>
    <source>
        <strain evidence="6">C0081E5</strain>
    </source>
</reference>
<protein>
    <recommendedName>
        <fullName evidence="3">[Citrate [pro-3S]-lyase] ligase</fullName>
        <ecNumber evidence="3">6.2.1.22</ecNumber>
    </recommendedName>
</protein>
<evidence type="ECO:0000313" key="8">
    <source>
        <dbReference type="Proteomes" id="UP001211566"/>
    </source>
</evidence>
<dbReference type="InterPro" id="IPR013166">
    <property type="entry name" value="Citrate_lyase_ligase_C"/>
</dbReference>
<dbReference type="Proteomes" id="UP001211566">
    <property type="component" value="Unassembled WGS sequence"/>
</dbReference>
<comment type="function">
    <text evidence="3">Acetylation of prosthetic group (2-(5''-phosphoribosyl)-3'-dephosphocoenzyme-A) of the gamma subunit of citrate lyase.</text>
</comment>
<comment type="caution">
    <text evidence="6">The sequence shown here is derived from an EMBL/GenBank/DDBJ whole genome shotgun (WGS) entry which is preliminary data.</text>
</comment>
<evidence type="ECO:0000256" key="3">
    <source>
        <dbReference type="PIRNR" id="PIRNR005751"/>
    </source>
</evidence>
<dbReference type="PANTHER" id="PTHR40599">
    <property type="entry name" value="[CITRATE [PRO-3S]-LYASE] LIGASE"/>
    <property type="match status" value="1"/>
</dbReference>
<dbReference type="Proteomes" id="UP001211420">
    <property type="component" value="Unassembled WGS sequence"/>
</dbReference>
<dbReference type="GO" id="GO:0008771">
    <property type="term" value="F:[citrate (pro-3S)-lyase] ligase activity"/>
    <property type="evidence" value="ECO:0007669"/>
    <property type="project" value="UniProtKB-EC"/>
</dbReference>
<organism evidence="6 8">
    <name type="scientific">Lactobacillus mulieris</name>
    <dbReference type="NCBI Taxonomy" id="2508708"/>
    <lineage>
        <taxon>Bacteria</taxon>
        <taxon>Bacillati</taxon>
        <taxon>Bacillota</taxon>
        <taxon>Bacilli</taxon>
        <taxon>Lactobacillales</taxon>
        <taxon>Lactobacillaceae</taxon>
        <taxon>Lactobacillus</taxon>
    </lineage>
</organism>
<dbReference type="NCBIfam" id="TIGR00124">
    <property type="entry name" value="cit_ly_ligase"/>
    <property type="match status" value="1"/>
</dbReference>
<dbReference type="Pfam" id="PF08218">
    <property type="entry name" value="Citrate_ly_lig"/>
    <property type="match status" value="1"/>
</dbReference>
<evidence type="ECO:0000256" key="1">
    <source>
        <dbReference type="ARBA" id="ARBA00022741"/>
    </source>
</evidence>
<dbReference type="PIRSF" id="PIRSF005751">
    <property type="entry name" value="Acet_citr_lig"/>
    <property type="match status" value="1"/>
</dbReference>
<accession>A0AAW5WWU4</accession>
<dbReference type="Gene3D" id="3.40.50.620">
    <property type="entry name" value="HUPs"/>
    <property type="match status" value="1"/>
</dbReference>
<reference evidence="5 7" key="2">
    <citation type="submission" date="2022-01" db="EMBL/GenBank/DDBJ databases">
        <title>VMRC isolate genome collection.</title>
        <authorList>
            <person name="France M."/>
            <person name="Rutt L."/>
            <person name="Humphrys M."/>
            <person name="Ravel J."/>
        </authorList>
    </citation>
    <scope>NUCLEOTIDE SEQUENCE [LARGE SCALE GENOMIC DNA]</scope>
    <source>
        <strain evidence="5 7">C0172B4</strain>
    </source>
</reference>
<name>A0AAW5WWU4_9LACO</name>
<dbReference type="NCBIfam" id="TIGR00125">
    <property type="entry name" value="cyt_tran_rel"/>
    <property type="match status" value="1"/>
</dbReference>
<dbReference type="InterPro" id="IPR005216">
    <property type="entry name" value="Citrate_lyase_ligase"/>
</dbReference>
<dbReference type="PANTHER" id="PTHR40599:SF1">
    <property type="entry name" value="[CITRATE [PRO-3S]-LYASE] LIGASE"/>
    <property type="match status" value="1"/>
</dbReference>
<evidence type="ECO:0000313" key="5">
    <source>
        <dbReference type="EMBL" id="MCZ3621520.1"/>
    </source>
</evidence>
<dbReference type="RefSeq" id="WP_269254218.1">
    <property type="nucleotide sequence ID" value="NZ_JAKHEY010000001.1"/>
</dbReference>
<keyword evidence="2 3" id="KW-0067">ATP-binding</keyword>
<proteinExistence type="predicted"/>
<dbReference type="SMART" id="SM00764">
    <property type="entry name" value="Citrate_ly_lig"/>
    <property type="match status" value="1"/>
</dbReference>
<feature type="domain" description="Citrate lyase ligase C-terminal" evidence="4">
    <location>
        <begin position="151"/>
        <end position="331"/>
    </location>
</feature>
<dbReference type="SUPFAM" id="SSF52374">
    <property type="entry name" value="Nucleotidylyl transferase"/>
    <property type="match status" value="1"/>
</dbReference>
<dbReference type="AlphaFoldDB" id="A0AAW5WWU4"/>
<dbReference type="EC" id="6.2.1.22" evidence="3"/>
<sequence>MDKVVDLYLSNQTTKKEWKAFLEKMNLHNFSEKEVSVIDHTLGLVDDEGNLVGTGSVAGNVLKYIAVCNKDSEPGQRFNKIVTALSQYLFSQQIFHMFVFTKVKYAASFKHLGFSELARTDEAAFLENGSPDVNDYLNELPRVQNQSDKQVAGIVMNANPFTFGHRYLVEKASQENDIVYVFVVATDMSLFNSSERFELVKKGCSEFKNVYVVSGDSYMVSAATFPAYFLKSADSLIENQTKIDARVFKNIIAPKLSIKHRYVGTEPFSHATSIYNESLLSELEPEIKVHLIPRLKKESITVTATKVRQLIKENDLAAIENMVPASTAKFIKANKEELQRRIREGMKIDGN</sequence>
<dbReference type="GO" id="GO:0005524">
    <property type="term" value="F:ATP binding"/>
    <property type="evidence" value="ECO:0007669"/>
    <property type="project" value="UniProtKB-UniRule"/>
</dbReference>
<dbReference type="InterPro" id="IPR004821">
    <property type="entry name" value="Cyt_trans-like"/>
</dbReference>
<gene>
    <name evidence="6" type="primary">citC</name>
    <name evidence="5" type="ORF">L2772_01380</name>
    <name evidence="6" type="ORF">L2Z99_01365</name>
</gene>
<keyword evidence="1 3" id="KW-0547">Nucleotide-binding</keyword>
<evidence type="ECO:0000313" key="6">
    <source>
        <dbReference type="EMBL" id="MCZ9677731.1"/>
    </source>
</evidence>
<evidence type="ECO:0000259" key="4">
    <source>
        <dbReference type="SMART" id="SM00764"/>
    </source>
</evidence>
<dbReference type="EMBL" id="JAKHEY010000001">
    <property type="protein sequence ID" value="MCZ9677731.1"/>
    <property type="molecule type" value="Genomic_DNA"/>
</dbReference>
<keyword evidence="7" id="KW-1185">Reference proteome</keyword>
<comment type="catalytic activity">
    <reaction evidence="3">
        <text>holo-[citrate lyase ACP] + acetate + ATP = acetyl-[citrate lyase ACP] + AMP + diphosphate</text>
        <dbReference type="Rhea" id="RHEA:23788"/>
        <dbReference type="Rhea" id="RHEA-COMP:10158"/>
        <dbReference type="Rhea" id="RHEA-COMP:13710"/>
        <dbReference type="ChEBI" id="CHEBI:30089"/>
        <dbReference type="ChEBI" id="CHEBI:30616"/>
        <dbReference type="ChEBI" id="CHEBI:33019"/>
        <dbReference type="ChEBI" id="CHEBI:82683"/>
        <dbReference type="ChEBI" id="CHEBI:137976"/>
        <dbReference type="ChEBI" id="CHEBI:456215"/>
        <dbReference type="EC" id="6.2.1.22"/>
    </reaction>
</comment>
<evidence type="ECO:0000256" key="2">
    <source>
        <dbReference type="ARBA" id="ARBA00022840"/>
    </source>
</evidence>
<dbReference type="EMBL" id="JAKHPW010000001">
    <property type="protein sequence ID" value="MCZ3621520.1"/>
    <property type="molecule type" value="Genomic_DNA"/>
</dbReference>
<dbReference type="InterPro" id="IPR014729">
    <property type="entry name" value="Rossmann-like_a/b/a_fold"/>
</dbReference>
<keyword evidence="3 6" id="KW-0436">Ligase</keyword>
<evidence type="ECO:0000313" key="7">
    <source>
        <dbReference type="Proteomes" id="UP001211420"/>
    </source>
</evidence>